<feature type="compositionally biased region" description="Basic and acidic residues" evidence="2">
    <location>
        <begin position="561"/>
        <end position="570"/>
    </location>
</feature>
<comment type="caution">
    <text evidence="3">The sequence shown here is derived from an EMBL/GenBank/DDBJ whole genome shotgun (WGS) entry which is preliminary data.</text>
</comment>
<keyword evidence="4" id="KW-1185">Reference proteome</keyword>
<dbReference type="EMBL" id="JAVHNQ010000005">
    <property type="protein sequence ID" value="KAK6347076.1"/>
    <property type="molecule type" value="Genomic_DNA"/>
</dbReference>
<reference evidence="3 4" key="1">
    <citation type="submission" date="2019-10" db="EMBL/GenBank/DDBJ databases">
        <authorList>
            <person name="Palmer J.M."/>
        </authorList>
    </citation>
    <scope>NUCLEOTIDE SEQUENCE [LARGE SCALE GENOMIC DNA]</scope>
    <source>
        <strain evidence="3 4">TWF696</strain>
    </source>
</reference>
<feature type="compositionally biased region" description="Low complexity" evidence="2">
    <location>
        <begin position="7"/>
        <end position="23"/>
    </location>
</feature>
<feature type="compositionally biased region" description="Basic and acidic residues" evidence="2">
    <location>
        <begin position="494"/>
        <end position="509"/>
    </location>
</feature>
<proteinExistence type="predicted"/>
<evidence type="ECO:0000256" key="1">
    <source>
        <dbReference type="SAM" id="Coils"/>
    </source>
</evidence>
<protein>
    <submittedName>
        <fullName evidence="3">Uncharacterized protein</fullName>
    </submittedName>
</protein>
<feature type="region of interest" description="Disordered" evidence="2">
    <location>
        <begin position="71"/>
        <end position="136"/>
    </location>
</feature>
<name>A0AAV9UXQ8_9PEZI</name>
<feature type="region of interest" description="Disordered" evidence="2">
    <location>
        <begin position="550"/>
        <end position="585"/>
    </location>
</feature>
<feature type="compositionally biased region" description="Low complexity" evidence="2">
    <location>
        <begin position="105"/>
        <end position="125"/>
    </location>
</feature>
<gene>
    <name evidence="3" type="ORF">TWF696_007156</name>
</gene>
<feature type="region of interest" description="Disordered" evidence="2">
    <location>
        <begin position="1"/>
        <end position="40"/>
    </location>
</feature>
<feature type="compositionally biased region" description="Basic and acidic residues" evidence="2">
    <location>
        <begin position="71"/>
        <end position="93"/>
    </location>
</feature>
<feature type="coiled-coil region" evidence="1">
    <location>
        <begin position="387"/>
        <end position="421"/>
    </location>
</feature>
<organism evidence="3 4">
    <name type="scientific">Orbilia brochopaga</name>
    <dbReference type="NCBI Taxonomy" id="3140254"/>
    <lineage>
        <taxon>Eukaryota</taxon>
        <taxon>Fungi</taxon>
        <taxon>Dikarya</taxon>
        <taxon>Ascomycota</taxon>
        <taxon>Pezizomycotina</taxon>
        <taxon>Orbiliomycetes</taxon>
        <taxon>Orbiliales</taxon>
        <taxon>Orbiliaceae</taxon>
        <taxon>Orbilia</taxon>
    </lineage>
</organism>
<sequence>MSDDKSNQSQPPQSPSTPDSAPSEPRRPEPPQDLFSTVRRIADEHISAALHSVFGIPSILHTPSSNWIIEEDRNQVDGVTRREGADDSGRDDDNQGSGGSGATGSSGPSGSSGQSGTSPSSGSSSDRNRDDNSSDVSLSRLLLPPAVLLPEMLFSLGVQSADILERHFSNHVKELDRLIQEEAARQKEISASQLQKDFGPFQQEFKRLFELEAALNKIASGSKHQDEKDMPHSQTIVIRGTQTNDEAPKFTVTKFPGIPPSMPQSHSSSIWKDLFGEDMYGSQRTHPLFTSLFDEFLPDGHYNKREQPPSPLGGWTLPGQSGAFPLSLPSDPFGHFFKFVTGPWIRTMHESWDPAYNDATRNVLDRINSERIDNVREGTVSKEDLNRLVQEEQLKIAQEHMKRLNERRQELEKLLHGNEKKRIPDDIKDESAFYHPIPTEYREPETELDLHDFFASVNGKKEAAGGKVLVAQSMSTTSTTGADGITRVKKIRERRYSDGTVERREHQEESASTQPPSLFKDHFKMLEELRKQEREIRLQDGARRVFELEEGEQEAVAVQSENKEDSEGKKHGGWSNWMWASGKKD</sequence>
<evidence type="ECO:0000256" key="2">
    <source>
        <dbReference type="SAM" id="MobiDB-lite"/>
    </source>
</evidence>
<evidence type="ECO:0000313" key="3">
    <source>
        <dbReference type="EMBL" id="KAK6347076.1"/>
    </source>
</evidence>
<keyword evidence="1" id="KW-0175">Coiled coil</keyword>
<evidence type="ECO:0000313" key="4">
    <source>
        <dbReference type="Proteomes" id="UP001375240"/>
    </source>
</evidence>
<feature type="region of interest" description="Disordered" evidence="2">
    <location>
        <begin position="493"/>
        <end position="517"/>
    </location>
</feature>
<accession>A0AAV9UXQ8</accession>
<dbReference type="AlphaFoldDB" id="A0AAV9UXQ8"/>
<dbReference type="Proteomes" id="UP001375240">
    <property type="component" value="Unassembled WGS sequence"/>
</dbReference>